<protein>
    <submittedName>
        <fullName evidence="5">AraC family transcriptional regulator</fullName>
    </submittedName>
</protein>
<dbReference type="PANTHER" id="PTHR47894">
    <property type="entry name" value="HTH-TYPE TRANSCRIPTIONAL REGULATOR GADX"/>
    <property type="match status" value="1"/>
</dbReference>
<gene>
    <name evidence="5" type="ORF">DRW07_15810</name>
</gene>
<dbReference type="GO" id="GO:0000976">
    <property type="term" value="F:transcription cis-regulatory region binding"/>
    <property type="evidence" value="ECO:0007669"/>
    <property type="project" value="TreeGrafter"/>
</dbReference>
<dbReference type="SUPFAM" id="SSF46689">
    <property type="entry name" value="Homeodomain-like"/>
    <property type="match status" value="1"/>
</dbReference>
<evidence type="ECO:0000259" key="4">
    <source>
        <dbReference type="PROSITE" id="PS01124"/>
    </source>
</evidence>
<dbReference type="GO" id="GO:0005829">
    <property type="term" value="C:cytosol"/>
    <property type="evidence" value="ECO:0007669"/>
    <property type="project" value="TreeGrafter"/>
</dbReference>
<dbReference type="RefSeq" id="WP_124028915.1">
    <property type="nucleotide sequence ID" value="NZ_JBHRSN010000014.1"/>
</dbReference>
<evidence type="ECO:0000256" key="3">
    <source>
        <dbReference type="ARBA" id="ARBA00023163"/>
    </source>
</evidence>
<dbReference type="InterPro" id="IPR018060">
    <property type="entry name" value="HTH_AraC"/>
</dbReference>
<evidence type="ECO:0000256" key="2">
    <source>
        <dbReference type="ARBA" id="ARBA00023125"/>
    </source>
</evidence>
<dbReference type="PANTHER" id="PTHR47894:SF1">
    <property type="entry name" value="HTH-TYPE TRANSCRIPTIONAL REGULATOR VQSM"/>
    <property type="match status" value="1"/>
</dbReference>
<keyword evidence="6" id="KW-1185">Reference proteome</keyword>
<dbReference type="SMART" id="SM00342">
    <property type="entry name" value="HTH_ARAC"/>
    <property type="match status" value="1"/>
</dbReference>
<dbReference type="InterPro" id="IPR009057">
    <property type="entry name" value="Homeodomain-like_sf"/>
</dbReference>
<dbReference type="InterPro" id="IPR020449">
    <property type="entry name" value="Tscrpt_reg_AraC-type_HTH"/>
</dbReference>
<sequence>MDIAAKKCEPAIVSSQKLIFIAESMRELNIDLSTVFPKTHLENQRLVAMEERVPFSLVKEVFEKLAQLPIENLAITLGSMIRVKYYGLFGCVLLCKEDLRSAMEFAIGYHDIVTRTTELSFAPAKDGYYKFCCHSVFDQPLLQHFNLEFHAAVNLSLIRDVVDNRQFSPCEVHMSVPKPANPAFYEAYFGCPVRFEQAEDFLLFSHEKVATKLPQNNPLVVPILLKDCEQQIRDYLSENDFLFTVYKWVSENIHRDATLEMLAKTLCTTERTLRRKLAEYNVTFSEISTNIKQKLAKQYLTETQLTVDDIGAAIGFTDPANFRRAFKRWSGMQPSQFRKLSGE</sequence>
<dbReference type="PROSITE" id="PS01124">
    <property type="entry name" value="HTH_ARAC_FAMILY_2"/>
    <property type="match status" value="1"/>
</dbReference>
<reference evidence="5 6" key="1">
    <citation type="submission" date="2018-11" db="EMBL/GenBank/DDBJ databases">
        <authorList>
            <person name="Ye M.-Q."/>
            <person name="Du Z.-J."/>
        </authorList>
    </citation>
    <scope>NUCLEOTIDE SEQUENCE [LARGE SCALE GENOMIC DNA]</scope>
    <source>
        <strain evidence="5 6">U0105</strain>
    </source>
</reference>
<dbReference type="Pfam" id="PF12625">
    <property type="entry name" value="Arabinose_bd"/>
    <property type="match status" value="1"/>
</dbReference>
<accession>A0A3N5Z8K9</accession>
<evidence type="ECO:0000313" key="5">
    <source>
        <dbReference type="EMBL" id="RPJ65368.1"/>
    </source>
</evidence>
<organism evidence="5 6">
    <name type="scientific">Alteromonas sediminis</name>
    <dbReference type="NCBI Taxonomy" id="2259342"/>
    <lineage>
        <taxon>Bacteria</taxon>
        <taxon>Pseudomonadati</taxon>
        <taxon>Pseudomonadota</taxon>
        <taxon>Gammaproteobacteria</taxon>
        <taxon>Alteromonadales</taxon>
        <taxon>Alteromonadaceae</taxon>
        <taxon>Alteromonas/Salinimonas group</taxon>
        <taxon>Alteromonas</taxon>
    </lineage>
</organism>
<evidence type="ECO:0000256" key="1">
    <source>
        <dbReference type="ARBA" id="ARBA00023015"/>
    </source>
</evidence>
<evidence type="ECO:0000313" key="6">
    <source>
        <dbReference type="Proteomes" id="UP000275281"/>
    </source>
</evidence>
<dbReference type="Pfam" id="PF12833">
    <property type="entry name" value="HTH_18"/>
    <property type="match status" value="1"/>
</dbReference>
<feature type="domain" description="HTH araC/xylS-type" evidence="4">
    <location>
        <begin position="243"/>
        <end position="340"/>
    </location>
</feature>
<dbReference type="EMBL" id="RPOK01000005">
    <property type="protein sequence ID" value="RPJ65368.1"/>
    <property type="molecule type" value="Genomic_DNA"/>
</dbReference>
<keyword evidence="2" id="KW-0238">DNA-binding</keyword>
<dbReference type="AlphaFoldDB" id="A0A3N5Z8K9"/>
<keyword evidence="1" id="KW-0805">Transcription regulation</keyword>
<proteinExistence type="predicted"/>
<dbReference type="PRINTS" id="PR00032">
    <property type="entry name" value="HTHARAC"/>
</dbReference>
<dbReference type="Gene3D" id="1.10.10.60">
    <property type="entry name" value="Homeodomain-like"/>
    <property type="match status" value="1"/>
</dbReference>
<name>A0A3N5Z8K9_9ALTE</name>
<dbReference type="InterPro" id="IPR032687">
    <property type="entry name" value="AraC-type_N"/>
</dbReference>
<dbReference type="Proteomes" id="UP000275281">
    <property type="component" value="Unassembled WGS sequence"/>
</dbReference>
<comment type="caution">
    <text evidence="5">The sequence shown here is derived from an EMBL/GenBank/DDBJ whole genome shotgun (WGS) entry which is preliminary data.</text>
</comment>
<dbReference type="OrthoDB" id="5582699at2"/>
<keyword evidence="3" id="KW-0804">Transcription</keyword>
<dbReference type="GO" id="GO:0003700">
    <property type="term" value="F:DNA-binding transcription factor activity"/>
    <property type="evidence" value="ECO:0007669"/>
    <property type="project" value="InterPro"/>
</dbReference>